<keyword evidence="1" id="KW-0812">Transmembrane</keyword>
<keyword evidence="1" id="KW-0472">Membrane</keyword>
<keyword evidence="1" id="KW-1133">Transmembrane helix</keyword>
<organism evidence="2 3">
    <name type="scientific">Symbiodinium natans</name>
    <dbReference type="NCBI Taxonomy" id="878477"/>
    <lineage>
        <taxon>Eukaryota</taxon>
        <taxon>Sar</taxon>
        <taxon>Alveolata</taxon>
        <taxon>Dinophyceae</taxon>
        <taxon>Suessiales</taxon>
        <taxon>Symbiodiniaceae</taxon>
        <taxon>Symbiodinium</taxon>
    </lineage>
</organism>
<dbReference type="OrthoDB" id="440599at2759"/>
<dbReference type="AlphaFoldDB" id="A0A812SE28"/>
<reference evidence="2" key="1">
    <citation type="submission" date="2021-02" db="EMBL/GenBank/DDBJ databases">
        <authorList>
            <person name="Dougan E. K."/>
            <person name="Rhodes N."/>
            <person name="Thang M."/>
            <person name="Chan C."/>
        </authorList>
    </citation>
    <scope>NUCLEOTIDE SEQUENCE</scope>
</reference>
<evidence type="ECO:0000313" key="3">
    <source>
        <dbReference type="Proteomes" id="UP000604046"/>
    </source>
</evidence>
<feature type="transmembrane region" description="Helical" evidence="1">
    <location>
        <begin position="144"/>
        <end position="169"/>
    </location>
</feature>
<feature type="transmembrane region" description="Helical" evidence="1">
    <location>
        <begin position="106"/>
        <end position="132"/>
    </location>
</feature>
<proteinExistence type="predicted"/>
<evidence type="ECO:0008006" key="4">
    <source>
        <dbReference type="Google" id="ProtNLM"/>
    </source>
</evidence>
<feature type="transmembrane region" description="Helical" evidence="1">
    <location>
        <begin position="189"/>
        <end position="210"/>
    </location>
</feature>
<keyword evidence="3" id="KW-1185">Reference proteome</keyword>
<gene>
    <name evidence="2" type="ORF">SNAT2548_LOCUS26374</name>
</gene>
<protein>
    <recommendedName>
        <fullName evidence="4">H(+)-exporting diphosphatase</fullName>
    </recommendedName>
</protein>
<dbReference type="PROSITE" id="PS51257">
    <property type="entry name" value="PROKAR_LIPOPROTEIN"/>
    <property type="match status" value="1"/>
</dbReference>
<accession>A0A812SE28</accession>
<feature type="transmembrane region" description="Helical" evidence="1">
    <location>
        <begin position="12"/>
        <end position="38"/>
    </location>
</feature>
<comment type="caution">
    <text evidence="2">The sequence shown here is derived from an EMBL/GenBank/DDBJ whole genome shotgun (WGS) entry which is preliminary data.</text>
</comment>
<evidence type="ECO:0000313" key="2">
    <source>
        <dbReference type="EMBL" id="CAE7470279.1"/>
    </source>
</evidence>
<dbReference type="Proteomes" id="UP000604046">
    <property type="component" value="Unassembled WGS sequence"/>
</dbReference>
<sequence length="215" mass="21372">MALPGKLRVTGLSAAFFALALLAIGCTCAVVALVGVWWKGALRGTVAGLASAHGDLSLWTFATSADLPEGSLTSKSIHLDSTVLCGGASFAVRAEEICSGIQTTRALVGAAVAFAVVAVLAALLSFVAMLNCGGKLDLTMGTRLLLPCSGMAVVASGLMIGAVVTGAVAGHAMGLGDFGTLSYAMGAGVYGAIFQIIANLLGAALATSAWPRAEL</sequence>
<evidence type="ECO:0000256" key="1">
    <source>
        <dbReference type="SAM" id="Phobius"/>
    </source>
</evidence>
<name>A0A812SE28_9DINO</name>
<dbReference type="EMBL" id="CAJNDS010002429">
    <property type="protein sequence ID" value="CAE7470279.1"/>
    <property type="molecule type" value="Genomic_DNA"/>
</dbReference>